<comment type="similarity">
    <text evidence="1">Belongs to the LDH/MDH superfamily. LDH family.</text>
</comment>
<evidence type="ECO:0000256" key="5">
    <source>
        <dbReference type="RuleBase" id="RU003369"/>
    </source>
</evidence>
<accession>A0AAJ1VQT4</accession>
<dbReference type="AlphaFoldDB" id="A0AAJ1VQT4"/>
<keyword evidence="4" id="KW-0520">NAD</keyword>
<dbReference type="PIRSF" id="PIRSF000102">
    <property type="entry name" value="Lac_mal_DH"/>
    <property type="match status" value="1"/>
</dbReference>
<evidence type="ECO:0000259" key="6">
    <source>
        <dbReference type="Pfam" id="PF00056"/>
    </source>
</evidence>
<dbReference type="Gene3D" id="3.40.50.720">
    <property type="entry name" value="NAD(P)-binding Rossmann-like Domain"/>
    <property type="match status" value="1"/>
</dbReference>
<dbReference type="PROSITE" id="PS00064">
    <property type="entry name" value="L_LDH"/>
    <property type="match status" value="1"/>
</dbReference>
<reference evidence="9" key="3">
    <citation type="submission" date="2020-01" db="EMBL/GenBank/DDBJ databases">
        <authorList>
            <person name="Cousin F.J."/>
            <person name="Le Guellec R."/>
            <person name="Cretenet M."/>
        </authorList>
    </citation>
    <scope>NUCLEOTIDE SEQUENCE</scope>
    <source>
        <strain evidence="9">UCMA 15228</strain>
    </source>
</reference>
<evidence type="ECO:0000313" key="8">
    <source>
        <dbReference type="EMBL" id="MDN6900607.1"/>
    </source>
</evidence>
<dbReference type="Proteomes" id="UP001167919">
    <property type="component" value="Unassembled WGS sequence"/>
</dbReference>
<dbReference type="GO" id="GO:0006089">
    <property type="term" value="P:lactate metabolic process"/>
    <property type="evidence" value="ECO:0007669"/>
    <property type="project" value="TreeGrafter"/>
</dbReference>
<feature type="binding site" evidence="4">
    <location>
        <position position="34"/>
    </location>
    <ligand>
        <name>NAD(+)</name>
        <dbReference type="ChEBI" id="CHEBI:57540"/>
    </ligand>
</feature>
<dbReference type="InterPro" id="IPR001236">
    <property type="entry name" value="Lactate/malate_DH_N"/>
</dbReference>
<reference evidence="8" key="2">
    <citation type="submission" date="2019-01" db="EMBL/GenBank/DDBJ databases">
        <title>Oenococcus sicerae UCMA17102.</title>
        <authorList>
            <person name="Cousin F.J."/>
            <person name="Le Guellec R."/>
            <person name="Cretenet M."/>
        </authorList>
    </citation>
    <scope>NUCLEOTIDE SEQUENCE</scope>
    <source>
        <strain evidence="8">UCMA17102</strain>
    </source>
</reference>
<dbReference type="InterPro" id="IPR022383">
    <property type="entry name" value="Lactate/malate_DH_C"/>
</dbReference>
<evidence type="ECO:0000313" key="9">
    <source>
        <dbReference type="EMBL" id="QAS69377.1"/>
    </source>
</evidence>
<reference evidence="9 10" key="1">
    <citation type="journal article" date="2019" name="Syst. Appl. Microbiol.">
        <title>Oenococcus sicerae sp. nov., isolated from French cider.</title>
        <authorList>
            <person name="Cousin F.J."/>
            <person name="Le Guellec R."/>
            <person name="Chagnot C."/>
            <person name="Goux D."/>
            <person name="Dalmasso M."/>
            <person name="Laplace J.M."/>
            <person name="Cretenet M."/>
        </authorList>
    </citation>
    <scope>NUCLEOTIDE SEQUENCE [LARGE SCALE GENOMIC DNA]</scope>
    <source>
        <strain evidence="9 10">UCMA 15228</strain>
    </source>
</reference>
<protein>
    <submittedName>
        <fullName evidence="8">L-lactate dehydrogenase</fullName>
    </submittedName>
</protein>
<dbReference type="EMBL" id="CP029684">
    <property type="protein sequence ID" value="QAS69377.1"/>
    <property type="molecule type" value="Genomic_DNA"/>
</dbReference>
<feature type="binding site" evidence="4">
    <location>
        <begin position="121"/>
        <end position="123"/>
    </location>
    <ligand>
        <name>NAD(+)</name>
        <dbReference type="ChEBI" id="CHEBI:57540"/>
    </ligand>
</feature>
<gene>
    <name evidence="9" type="ORF">DLJ48_01985</name>
    <name evidence="8" type="ORF">EVC35_06270</name>
</gene>
<dbReference type="InterPro" id="IPR001557">
    <property type="entry name" value="L-lactate/malate_DH"/>
</dbReference>
<dbReference type="SUPFAM" id="SSF56327">
    <property type="entry name" value="LDH C-terminal domain-like"/>
    <property type="match status" value="1"/>
</dbReference>
<evidence type="ECO:0000256" key="4">
    <source>
        <dbReference type="PIRSR" id="PIRSR000102-3"/>
    </source>
</evidence>
<dbReference type="PANTHER" id="PTHR43128">
    <property type="entry name" value="L-2-HYDROXYCARBOXYLATE DEHYDROGENASE (NAD(P)(+))"/>
    <property type="match status" value="1"/>
</dbReference>
<evidence type="ECO:0000313" key="10">
    <source>
        <dbReference type="Proteomes" id="UP000286907"/>
    </source>
</evidence>
<name>A0AAJ1VQT4_9LACO</name>
<dbReference type="Pfam" id="PF00056">
    <property type="entry name" value="Ldh_1_N"/>
    <property type="match status" value="1"/>
</dbReference>
<dbReference type="GO" id="GO:0004459">
    <property type="term" value="F:L-lactate dehydrogenase (NAD+) activity"/>
    <property type="evidence" value="ECO:0007669"/>
    <property type="project" value="InterPro"/>
</dbReference>
<dbReference type="RefSeq" id="WP_128685435.1">
    <property type="nucleotide sequence ID" value="NZ_CP029684.2"/>
</dbReference>
<sequence>MTRKIGILASGHVGSTIAHQLIIEGTTDSLVMIDPNVKKLAADVLDFQDAQANLDHHTTVFAGHYADLADADIVVSGFGNIAEAWKTPTDRFAEFSYSKQYVEASAPQLKASGFHGVLIVISNPCDVITSLFQKMTALPRNQVIGTGTLLDSARMKRATAAALDIDPRSVDGYSLGEHGNSQFVAWSTVRVLGEPIKKLLASGQYPDLDLDQIDHDAKMGGHTVFFGKQYTNYGISAAAVRLIKAILNDAHAELPVSNYYEPLDTYLGYPAIIGKQGIVKQLKLELTAQEQVQLKKSADFIKSKTAEALKNAE</sequence>
<feature type="domain" description="Lactate/malate dehydrogenase C-terminal" evidence="7">
    <location>
        <begin position="148"/>
        <end position="309"/>
    </location>
</feature>
<dbReference type="InterPro" id="IPR036291">
    <property type="entry name" value="NAD(P)-bd_dom_sf"/>
</dbReference>
<dbReference type="EMBL" id="SDWY01000003">
    <property type="protein sequence ID" value="MDN6900607.1"/>
    <property type="molecule type" value="Genomic_DNA"/>
</dbReference>
<dbReference type="Proteomes" id="UP000286907">
    <property type="component" value="Chromosome"/>
</dbReference>
<evidence type="ECO:0000256" key="3">
    <source>
        <dbReference type="PIRSR" id="PIRSR000102-1"/>
    </source>
</evidence>
<evidence type="ECO:0000259" key="7">
    <source>
        <dbReference type="Pfam" id="PF02866"/>
    </source>
</evidence>
<feature type="active site" description="Proton acceptor" evidence="3">
    <location>
        <position position="178"/>
    </location>
</feature>
<dbReference type="CDD" id="cd05291">
    <property type="entry name" value="HicDH_like"/>
    <property type="match status" value="1"/>
</dbReference>
<keyword evidence="10" id="KW-1185">Reference proteome</keyword>
<keyword evidence="2 5" id="KW-0560">Oxidoreductase</keyword>
<dbReference type="Pfam" id="PF02866">
    <property type="entry name" value="Ldh_1_C"/>
    <property type="match status" value="1"/>
</dbReference>
<evidence type="ECO:0000313" key="11">
    <source>
        <dbReference type="Proteomes" id="UP001167919"/>
    </source>
</evidence>
<dbReference type="InterPro" id="IPR015955">
    <property type="entry name" value="Lactate_DH/Glyco_Ohase_4_C"/>
</dbReference>
<feature type="domain" description="Lactate/malate dehydrogenase N-terminal" evidence="6">
    <location>
        <begin position="4"/>
        <end position="145"/>
    </location>
</feature>
<dbReference type="PRINTS" id="PR00086">
    <property type="entry name" value="LLDHDRGNASE"/>
</dbReference>
<evidence type="ECO:0000256" key="2">
    <source>
        <dbReference type="ARBA" id="ARBA00023002"/>
    </source>
</evidence>
<dbReference type="InterPro" id="IPR018177">
    <property type="entry name" value="L-lactate_DH_AS"/>
</dbReference>
<dbReference type="PANTHER" id="PTHR43128:SF31">
    <property type="entry name" value="L-LACTATE DEHYDROGENASE"/>
    <property type="match status" value="1"/>
</dbReference>
<proteinExistence type="inferred from homology"/>
<dbReference type="SUPFAM" id="SSF51735">
    <property type="entry name" value="NAD(P)-binding Rossmann-fold domains"/>
    <property type="match status" value="1"/>
</dbReference>
<dbReference type="Gene3D" id="3.90.110.10">
    <property type="entry name" value="Lactate dehydrogenase/glycoside hydrolase, family 4, C-terminal"/>
    <property type="match status" value="1"/>
</dbReference>
<organism evidence="8 11">
    <name type="scientific">Oenococcus sicerae</name>
    <dbReference type="NCBI Taxonomy" id="2203724"/>
    <lineage>
        <taxon>Bacteria</taxon>
        <taxon>Bacillati</taxon>
        <taxon>Bacillota</taxon>
        <taxon>Bacilli</taxon>
        <taxon>Lactobacillales</taxon>
        <taxon>Lactobacillaceae</taxon>
        <taxon>Oenococcus</taxon>
    </lineage>
</organism>
<evidence type="ECO:0000256" key="1">
    <source>
        <dbReference type="ARBA" id="ARBA00006054"/>
    </source>
</evidence>